<dbReference type="Proteomes" id="UP000320791">
    <property type="component" value="Unassembled WGS sequence"/>
</dbReference>
<feature type="transmembrane region" description="Helical" evidence="1">
    <location>
        <begin position="144"/>
        <end position="162"/>
    </location>
</feature>
<evidence type="ECO:0000256" key="1">
    <source>
        <dbReference type="SAM" id="Phobius"/>
    </source>
</evidence>
<organism evidence="2 3">
    <name type="scientific">Corynebacterium canis</name>
    <dbReference type="NCBI Taxonomy" id="679663"/>
    <lineage>
        <taxon>Bacteria</taxon>
        <taxon>Bacillati</taxon>
        <taxon>Actinomycetota</taxon>
        <taxon>Actinomycetes</taxon>
        <taxon>Mycobacteriales</taxon>
        <taxon>Corynebacteriaceae</taxon>
        <taxon>Corynebacterium</taxon>
    </lineage>
</organism>
<protein>
    <recommendedName>
        <fullName evidence="4">YwiC-like family protein</fullName>
    </recommendedName>
</protein>
<dbReference type="EMBL" id="VOHM01000013">
    <property type="protein sequence ID" value="TWT25021.1"/>
    <property type="molecule type" value="Genomic_DNA"/>
</dbReference>
<feature type="transmembrane region" description="Helical" evidence="1">
    <location>
        <begin position="116"/>
        <end position="138"/>
    </location>
</feature>
<dbReference type="OrthoDB" id="2380563at2"/>
<keyword evidence="1" id="KW-0472">Membrane</keyword>
<sequence>MKKNNGWVPDQHGAWVMVLVPILLGVLWHPAWVHIPLFIAWMSGYFAFFALSLLLKVRGPRRKRYLPALATYGVISAVFSLASLFVAPRLLWFAIVFAPLVAVAVWEAYRRRPRSLVSGLSTVLASSAMLPVTAVAAGKSAADVWVPTLVIALYFCGTIPYVKTLIRKKGDRHWLIGSVAYHVACVIAMGVLAWLGLVPWWGVLIFALFALRAWWMPYSAGHGRKWRPRDVGIGEMFATVALLAVLFAS</sequence>
<accession>A0A5C5UE85</accession>
<feature type="transmembrane region" description="Helical" evidence="1">
    <location>
        <begin position="66"/>
        <end position="85"/>
    </location>
</feature>
<evidence type="ECO:0008006" key="4">
    <source>
        <dbReference type="Google" id="ProtNLM"/>
    </source>
</evidence>
<feature type="transmembrane region" description="Helical" evidence="1">
    <location>
        <begin position="174"/>
        <end position="194"/>
    </location>
</feature>
<keyword evidence="1" id="KW-1133">Transmembrane helix</keyword>
<keyword evidence="1" id="KW-0812">Transmembrane</keyword>
<reference evidence="2 3" key="1">
    <citation type="submission" date="2019-08" db="EMBL/GenBank/DDBJ databases">
        <authorList>
            <person name="Lei W."/>
        </authorList>
    </citation>
    <scope>NUCLEOTIDE SEQUENCE [LARGE SCALE GENOMIC DNA]</scope>
    <source>
        <strain evidence="2 3">CCUG 58627</strain>
    </source>
</reference>
<evidence type="ECO:0000313" key="3">
    <source>
        <dbReference type="Proteomes" id="UP000320791"/>
    </source>
</evidence>
<dbReference type="AlphaFoldDB" id="A0A5C5UE85"/>
<comment type="caution">
    <text evidence="2">The sequence shown here is derived from an EMBL/GenBank/DDBJ whole genome shotgun (WGS) entry which is preliminary data.</text>
</comment>
<dbReference type="Pfam" id="PF14256">
    <property type="entry name" value="YwiC"/>
    <property type="match status" value="1"/>
</dbReference>
<name>A0A5C5UE85_9CORY</name>
<keyword evidence="3" id="KW-1185">Reference proteome</keyword>
<feature type="transmembrane region" description="Helical" evidence="1">
    <location>
        <begin position="200"/>
        <end position="218"/>
    </location>
</feature>
<feature type="transmembrane region" description="Helical" evidence="1">
    <location>
        <begin position="12"/>
        <end position="29"/>
    </location>
</feature>
<evidence type="ECO:0000313" key="2">
    <source>
        <dbReference type="EMBL" id="TWT25021.1"/>
    </source>
</evidence>
<dbReference type="InterPro" id="IPR025576">
    <property type="entry name" value="YwiC"/>
</dbReference>
<proteinExistence type="predicted"/>
<feature type="transmembrane region" description="Helical" evidence="1">
    <location>
        <begin position="35"/>
        <end position="54"/>
    </location>
</feature>
<gene>
    <name evidence="2" type="ORF">FRX94_07080</name>
</gene>
<dbReference type="RefSeq" id="WP_146324433.1">
    <property type="nucleotide sequence ID" value="NZ_BAABLR010000010.1"/>
</dbReference>
<feature type="transmembrane region" description="Helical" evidence="1">
    <location>
        <begin position="91"/>
        <end position="109"/>
    </location>
</feature>
<feature type="transmembrane region" description="Helical" evidence="1">
    <location>
        <begin position="230"/>
        <end position="248"/>
    </location>
</feature>